<keyword evidence="2" id="KW-1185">Reference proteome</keyword>
<gene>
    <name evidence="1" type="ORF">J8C05_08380</name>
</gene>
<accession>A0ABX8AXG5</accession>
<protein>
    <submittedName>
        <fullName evidence="1">Uncharacterized protein</fullName>
    </submittedName>
</protein>
<evidence type="ECO:0000313" key="1">
    <source>
        <dbReference type="EMBL" id="QUV93383.1"/>
    </source>
</evidence>
<dbReference type="EMBL" id="CP072642">
    <property type="protein sequence ID" value="QUV93383.1"/>
    <property type="molecule type" value="Genomic_DNA"/>
</dbReference>
<name>A0ABX8AXG5_9BACT</name>
<dbReference type="Proteomes" id="UP000677668">
    <property type="component" value="Chromosome 1"/>
</dbReference>
<proteinExistence type="predicted"/>
<dbReference type="RefSeq" id="WP_211421768.1">
    <property type="nucleotide sequence ID" value="NZ_CP072642.1"/>
</dbReference>
<reference evidence="1 2" key="1">
    <citation type="submission" date="2021-03" db="EMBL/GenBank/DDBJ databases">
        <title>Genomic and phenotypic characterization of Chloracidobacterium isolates provides evidence for multiple species.</title>
        <authorList>
            <person name="Saini M.K."/>
            <person name="Costas A.M.G."/>
            <person name="Tank M."/>
            <person name="Bryant D.A."/>
        </authorList>
    </citation>
    <scope>NUCLEOTIDE SEQUENCE [LARGE SCALE GENOMIC DNA]</scope>
    <source>
        <strain evidence="1 2">N</strain>
    </source>
</reference>
<evidence type="ECO:0000313" key="2">
    <source>
        <dbReference type="Proteomes" id="UP000677668"/>
    </source>
</evidence>
<organism evidence="1 2">
    <name type="scientific">Chloracidobacterium sp. N</name>
    <dbReference type="NCBI Taxonomy" id="2821540"/>
    <lineage>
        <taxon>Bacteria</taxon>
        <taxon>Pseudomonadati</taxon>
        <taxon>Acidobacteriota</taxon>
        <taxon>Terriglobia</taxon>
        <taxon>Terriglobales</taxon>
        <taxon>Acidobacteriaceae</taxon>
        <taxon>Chloracidobacterium</taxon>
        <taxon>Chloracidobacterium aggregatum</taxon>
    </lineage>
</organism>
<sequence>MTTAKISTVACPKCGRLNGLHRTTCLFCGQPLLVPGQESQVLPSLRDAADIEPGYNVIFLPSLPPTAEAIEEVATVGRLTPEQAAHLLASPSPVPIARAATSHDAVLLTQRLAQSGLRTLILSDTQLSPLHPPRRARALVAVGEYLEVWSSEPATPLRLPWKDISLLVFGMLRFRQVLARESTATRRTKAEREEIYTNDEEVPVIDLFGPTLATHIRIRADGFDYSCLGPRRGLLAAENHARLGDWLLASVSAPTVVNRDFRTVARAIEPVWGLTKTSSRQPFKRAGIGKVSAEMTEYVDNDRQFTCFARSLFFIARPA</sequence>